<dbReference type="InterPro" id="IPR003609">
    <property type="entry name" value="Pan_app"/>
</dbReference>
<reference evidence="4" key="2">
    <citation type="submission" date="2023-06" db="EMBL/GenBank/DDBJ databases">
        <authorList>
            <consortium name="Lawrence Berkeley National Laboratory"/>
            <person name="Haridas S."/>
            <person name="Hensen N."/>
            <person name="Bonometti L."/>
            <person name="Westerberg I."/>
            <person name="Brannstrom I.O."/>
            <person name="Guillou S."/>
            <person name="Cros-Aarteil S."/>
            <person name="Calhoun S."/>
            <person name="Kuo A."/>
            <person name="Mondo S."/>
            <person name="Pangilinan J."/>
            <person name="Riley R."/>
            <person name="Labutti K."/>
            <person name="Andreopoulos B."/>
            <person name="Lipzen A."/>
            <person name="Chen C."/>
            <person name="Yanf M."/>
            <person name="Daum C."/>
            <person name="Ng V."/>
            <person name="Clum A."/>
            <person name="Steindorff A."/>
            <person name="Ohm R."/>
            <person name="Martin F."/>
            <person name="Silar P."/>
            <person name="Natvig D."/>
            <person name="Lalanne C."/>
            <person name="Gautier V."/>
            <person name="Ament-Velasquez S.L."/>
            <person name="Kruys A."/>
            <person name="Hutchinson M.I."/>
            <person name="Powell A.J."/>
            <person name="Barry K."/>
            <person name="Miller A.N."/>
            <person name="Grigoriev I.V."/>
            <person name="Debuchy R."/>
            <person name="Gladieux P."/>
            <person name="Thoren M.H."/>
            <person name="Johannesson H."/>
        </authorList>
    </citation>
    <scope>NUCLEOTIDE SEQUENCE</scope>
    <source>
        <strain evidence="4">CBS 955.72</strain>
    </source>
</reference>
<accession>A0AAJ0HNC0</accession>
<keyword evidence="2" id="KW-1015">Disulfide bond</keyword>
<keyword evidence="5" id="KW-1185">Reference proteome</keyword>
<gene>
    <name evidence="4" type="ORF">B0T25DRAFT_630939</name>
</gene>
<evidence type="ECO:0000259" key="3">
    <source>
        <dbReference type="PROSITE" id="PS50948"/>
    </source>
</evidence>
<organism evidence="4 5">
    <name type="scientific">Lasiosphaeria hispida</name>
    <dbReference type="NCBI Taxonomy" id="260671"/>
    <lineage>
        <taxon>Eukaryota</taxon>
        <taxon>Fungi</taxon>
        <taxon>Dikarya</taxon>
        <taxon>Ascomycota</taxon>
        <taxon>Pezizomycotina</taxon>
        <taxon>Sordariomycetes</taxon>
        <taxon>Sordariomycetidae</taxon>
        <taxon>Sordariales</taxon>
        <taxon>Lasiosphaeriaceae</taxon>
        <taxon>Lasiosphaeria</taxon>
    </lineage>
</organism>
<evidence type="ECO:0000313" key="4">
    <source>
        <dbReference type="EMBL" id="KAK3358050.1"/>
    </source>
</evidence>
<sequence>MRTAVFSATAGLAAFAVGVQGLALTTTTASISYLTIPIPKPTASIDCFDAEAKEYGLYTSLNGKRYRLQCQIDFVGNDIAQVFAPDYASCAEACSVDPGCLAFSYLFGDNEANCFLKNPSSEPTATTRATRRHACLSDAPSRSSAGAVSTALSVDS</sequence>
<comment type="caution">
    <text evidence="4">The sequence shown here is derived from an EMBL/GenBank/DDBJ whole genome shotgun (WGS) entry which is preliminary data.</text>
</comment>
<dbReference type="AlphaFoldDB" id="A0AAJ0HNC0"/>
<protein>
    <recommendedName>
        <fullName evidence="3">Apple domain-containing protein</fullName>
    </recommendedName>
</protein>
<dbReference type="SMART" id="SM00223">
    <property type="entry name" value="APPLE"/>
    <property type="match status" value="1"/>
</dbReference>
<evidence type="ECO:0000256" key="2">
    <source>
        <dbReference type="ARBA" id="ARBA00023157"/>
    </source>
</evidence>
<dbReference type="EMBL" id="JAUIQD010000003">
    <property type="protein sequence ID" value="KAK3358050.1"/>
    <property type="molecule type" value="Genomic_DNA"/>
</dbReference>
<keyword evidence="1" id="KW-0677">Repeat</keyword>
<dbReference type="InterPro" id="IPR000177">
    <property type="entry name" value="Apple"/>
</dbReference>
<dbReference type="Gene3D" id="3.50.4.10">
    <property type="entry name" value="Hepatocyte Growth Factor"/>
    <property type="match status" value="1"/>
</dbReference>
<dbReference type="CDD" id="cd01100">
    <property type="entry name" value="APPLE_Factor_XI_like"/>
    <property type="match status" value="1"/>
</dbReference>
<dbReference type="GO" id="GO:0006508">
    <property type="term" value="P:proteolysis"/>
    <property type="evidence" value="ECO:0007669"/>
    <property type="project" value="InterPro"/>
</dbReference>
<dbReference type="PROSITE" id="PS50948">
    <property type="entry name" value="PAN"/>
    <property type="match status" value="1"/>
</dbReference>
<dbReference type="GO" id="GO:0005576">
    <property type="term" value="C:extracellular region"/>
    <property type="evidence" value="ECO:0007669"/>
    <property type="project" value="InterPro"/>
</dbReference>
<dbReference type="Pfam" id="PF14295">
    <property type="entry name" value="PAN_4"/>
    <property type="match status" value="1"/>
</dbReference>
<evidence type="ECO:0000256" key="1">
    <source>
        <dbReference type="ARBA" id="ARBA00022737"/>
    </source>
</evidence>
<reference evidence="4" key="1">
    <citation type="journal article" date="2023" name="Mol. Phylogenet. Evol.">
        <title>Genome-scale phylogeny and comparative genomics of the fungal order Sordariales.</title>
        <authorList>
            <person name="Hensen N."/>
            <person name="Bonometti L."/>
            <person name="Westerberg I."/>
            <person name="Brannstrom I.O."/>
            <person name="Guillou S."/>
            <person name="Cros-Aarteil S."/>
            <person name="Calhoun S."/>
            <person name="Haridas S."/>
            <person name="Kuo A."/>
            <person name="Mondo S."/>
            <person name="Pangilinan J."/>
            <person name="Riley R."/>
            <person name="LaButti K."/>
            <person name="Andreopoulos B."/>
            <person name="Lipzen A."/>
            <person name="Chen C."/>
            <person name="Yan M."/>
            <person name="Daum C."/>
            <person name="Ng V."/>
            <person name="Clum A."/>
            <person name="Steindorff A."/>
            <person name="Ohm R.A."/>
            <person name="Martin F."/>
            <person name="Silar P."/>
            <person name="Natvig D.O."/>
            <person name="Lalanne C."/>
            <person name="Gautier V."/>
            <person name="Ament-Velasquez S.L."/>
            <person name="Kruys A."/>
            <person name="Hutchinson M.I."/>
            <person name="Powell A.J."/>
            <person name="Barry K."/>
            <person name="Miller A.N."/>
            <person name="Grigoriev I.V."/>
            <person name="Debuchy R."/>
            <person name="Gladieux P."/>
            <person name="Hiltunen Thoren M."/>
            <person name="Johannesson H."/>
        </authorList>
    </citation>
    <scope>NUCLEOTIDE SEQUENCE</scope>
    <source>
        <strain evidence="4">CBS 955.72</strain>
    </source>
</reference>
<proteinExistence type="predicted"/>
<dbReference type="Proteomes" id="UP001275084">
    <property type="component" value="Unassembled WGS sequence"/>
</dbReference>
<evidence type="ECO:0000313" key="5">
    <source>
        <dbReference type="Proteomes" id="UP001275084"/>
    </source>
</evidence>
<feature type="domain" description="Apple" evidence="3">
    <location>
        <begin position="47"/>
        <end position="135"/>
    </location>
</feature>
<name>A0AAJ0HNC0_9PEZI</name>